<evidence type="ECO:0000313" key="3">
    <source>
        <dbReference type="EMBL" id="CAL1712261.1"/>
    </source>
</evidence>
<dbReference type="InterPro" id="IPR040976">
    <property type="entry name" value="Pkinase_fungal"/>
</dbReference>
<dbReference type="PANTHER" id="PTHR38248">
    <property type="entry name" value="FUNK1 6"/>
    <property type="match status" value="1"/>
</dbReference>
<dbReference type="Pfam" id="PF17667">
    <property type="entry name" value="Pkinase_fungal"/>
    <property type="match status" value="1"/>
</dbReference>
<dbReference type="Proteomes" id="UP001497453">
    <property type="component" value="Chromosome 7"/>
</dbReference>
<feature type="compositionally biased region" description="Pro residues" evidence="1">
    <location>
        <begin position="709"/>
        <end position="731"/>
    </location>
</feature>
<evidence type="ECO:0000256" key="1">
    <source>
        <dbReference type="SAM" id="MobiDB-lite"/>
    </source>
</evidence>
<organism evidence="3 4">
    <name type="scientific">Somion occarium</name>
    <dbReference type="NCBI Taxonomy" id="3059160"/>
    <lineage>
        <taxon>Eukaryota</taxon>
        <taxon>Fungi</taxon>
        <taxon>Dikarya</taxon>
        <taxon>Basidiomycota</taxon>
        <taxon>Agaricomycotina</taxon>
        <taxon>Agaricomycetes</taxon>
        <taxon>Polyporales</taxon>
        <taxon>Cerrenaceae</taxon>
        <taxon>Somion</taxon>
    </lineage>
</organism>
<feature type="domain" description="Fungal-type protein kinase" evidence="2">
    <location>
        <begin position="267"/>
        <end position="588"/>
    </location>
</feature>
<evidence type="ECO:0000313" key="4">
    <source>
        <dbReference type="Proteomes" id="UP001497453"/>
    </source>
</evidence>
<protein>
    <recommendedName>
        <fullName evidence="2">Fungal-type protein kinase domain-containing protein</fullName>
    </recommendedName>
</protein>
<evidence type="ECO:0000259" key="2">
    <source>
        <dbReference type="Pfam" id="PF17667"/>
    </source>
</evidence>
<sequence>MAEARGRYVQRLQFERPSSPLLKHVRHDNRQPGRPFIMRARLNDHFITEHLRRLKGSLYGMWASDRYSDLINNIKRTNNRSMDSVYQHVCDLLNSMSYTIYQHLKEHERICESALPILFLDYHNTAPTLHFEKLEYSPQIVGIRATPQQVQKSKLRRHAKTSPVPYCFVETVAEFKSDPDIDPKCFKYAKQLLAARPDMPSVYTLAIRPDGYYVLWNDSSNKEQSFFHSWRNLELLAAYFNTLYQGMPGTTHLTQDPTCSRPRISPVTGQPTWIIRHNGQSYENCEHIFAGYVRGKRTKVWFSSDSGHRDSKRFYVIKEAYQHDSREGELLLEVHRGNAFPGVVRFVHAGPVTFKDEGTECHVSTLKLEDDTEVTKRRLILASLGTNLDDAKTMKDILMALYDALEVHRGLVDKHFLHRDMTANNILIYPRHSERGYPGWNKYLLKIPHKFIDEILGTPHKHVDKSRCLLIDMDYAVRMTEVETGRFDGPSERKCAVGTSSFVARSVSLRRTRWDDKKYRPMPELTERAKELYLAAYGQEKYSQYCDKNGTFHAGREVQEDDDICVRPFLHKPEHDAESVFWVLIWYCLRALPKGCDEEWTVEISNAWKDLSDHHLGRPETRGDFFKFTAQEYKGILHSKLSSLAPLLHSLAAQVFPDYEYLKPTPPEDHLHEAMRRLLLQFIVGMDDPIELTPGVSRQDVARARPTTVRPPTPPLPPPKPPTPPPAPQPSPAKRKRRVQPDRKAKKARLA</sequence>
<dbReference type="PANTHER" id="PTHR38248:SF2">
    <property type="entry name" value="FUNK1 11"/>
    <property type="match status" value="1"/>
</dbReference>
<accession>A0ABP1DWU8</accession>
<reference evidence="4" key="1">
    <citation type="submission" date="2024-04" db="EMBL/GenBank/DDBJ databases">
        <authorList>
            <person name="Shaw F."/>
            <person name="Minotto A."/>
        </authorList>
    </citation>
    <scope>NUCLEOTIDE SEQUENCE [LARGE SCALE GENOMIC DNA]</scope>
</reference>
<dbReference type="InterPro" id="IPR008266">
    <property type="entry name" value="Tyr_kinase_AS"/>
</dbReference>
<gene>
    <name evidence="3" type="ORF">GFSPODELE1_LOCUS8741</name>
</gene>
<dbReference type="InterPro" id="IPR011009">
    <property type="entry name" value="Kinase-like_dom_sf"/>
</dbReference>
<name>A0ABP1DWU8_9APHY</name>
<feature type="region of interest" description="Disordered" evidence="1">
    <location>
        <begin position="695"/>
        <end position="751"/>
    </location>
</feature>
<dbReference type="PROSITE" id="PS00109">
    <property type="entry name" value="PROTEIN_KINASE_TYR"/>
    <property type="match status" value="1"/>
</dbReference>
<proteinExistence type="predicted"/>
<dbReference type="SUPFAM" id="SSF56112">
    <property type="entry name" value="Protein kinase-like (PK-like)"/>
    <property type="match status" value="1"/>
</dbReference>
<dbReference type="EMBL" id="OZ037950">
    <property type="protein sequence ID" value="CAL1712261.1"/>
    <property type="molecule type" value="Genomic_DNA"/>
</dbReference>
<feature type="compositionally biased region" description="Basic residues" evidence="1">
    <location>
        <begin position="733"/>
        <end position="751"/>
    </location>
</feature>
<keyword evidence="4" id="KW-1185">Reference proteome</keyword>
<dbReference type="Gene3D" id="1.10.510.10">
    <property type="entry name" value="Transferase(Phosphotransferase) domain 1"/>
    <property type="match status" value="1"/>
</dbReference>